<dbReference type="Proteomes" id="UP001642540">
    <property type="component" value="Unassembled WGS sequence"/>
</dbReference>
<feature type="region of interest" description="Disordered" evidence="1">
    <location>
        <begin position="156"/>
        <end position="181"/>
    </location>
</feature>
<evidence type="ECO:0000313" key="3">
    <source>
        <dbReference type="Proteomes" id="UP001642540"/>
    </source>
</evidence>
<gene>
    <name evidence="2" type="ORF">ODALV1_LOCUS14463</name>
</gene>
<feature type="region of interest" description="Disordered" evidence="1">
    <location>
        <begin position="416"/>
        <end position="436"/>
    </location>
</feature>
<keyword evidence="3" id="KW-1185">Reference proteome</keyword>
<feature type="compositionally biased region" description="Polar residues" evidence="1">
    <location>
        <begin position="104"/>
        <end position="113"/>
    </location>
</feature>
<feature type="compositionally biased region" description="Basic and acidic residues" evidence="1">
    <location>
        <begin position="156"/>
        <end position="173"/>
    </location>
</feature>
<reference evidence="2 3" key="1">
    <citation type="submission" date="2024-08" db="EMBL/GenBank/DDBJ databases">
        <authorList>
            <person name="Cucini C."/>
            <person name="Frati F."/>
        </authorList>
    </citation>
    <scope>NUCLEOTIDE SEQUENCE [LARGE SCALE GENOMIC DNA]</scope>
</reference>
<proteinExistence type="predicted"/>
<sequence length="436" mass="49198">MKHNIFDEFNPTMHIVIDGQSTRIILKTMISVTGGRGRKPGAPGLKSTIIGKRGPFHPMNLEHHPQKNSIGIKSAAKFLSPNPAAGRPSSRSRSRTECLENSDRQYSSLPVLNQKDTFVSRHPASISKSYHSGPSSDKDNHLDLCSTFKLPAVDHLPKLQHREGEPNEEELKGRKSRSKKLRRKIFGSSDANLLPDKYGIIKVEADGLGGLNVKLEKGSPLAHVIPDEKSNQEDNSSKRKQLVLRKKERNKLDSLKILQGKVDIRPAINKDIWSRLHAGQNRQRQPHRSKNEIFIEKPVINSITILQDGSIPPGGQMQMESRSVQQIILKPVVSPERQVIRRKSKFMENQTLKDVYSISQADQRVMAKDGNLSRSHTFRNRTISNNPTNSCVHPFHVVETSIPNYNYRPHHHFHNLSQSGGRPGIHKFHSPNSYQN</sequence>
<feature type="region of interest" description="Disordered" evidence="1">
    <location>
        <begin position="79"/>
        <end position="113"/>
    </location>
</feature>
<organism evidence="2 3">
    <name type="scientific">Orchesella dallaii</name>
    <dbReference type="NCBI Taxonomy" id="48710"/>
    <lineage>
        <taxon>Eukaryota</taxon>
        <taxon>Metazoa</taxon>
        <taxon>Ecdysozoa</taxon>
        <taxon>Arthropoda</taxon>
        <taxon>Hexapoda</taxon>
        <taxon>Collembola</taxon>
        <taxon>Entomobryomorpha</taxon>
        <taxon>Entomobryoidea</taxon>
        <taxon>Orchesellidae</taxon>
        <taxon>Orchesellinae</taxon>
        <taxon>Orchesella</taxon>
    </lineage>
</organism>
<accession>A0ABP1QS56</accession>
<name>A0ABP1QS56_9HEXA</name>
<feature type="compositionally biased region" description="Basic and acidic residues" evidence="1">
    <location>
        <begin position="94"/>
        <end position="103"/>
    </location>
</feature>
<dbReference type="EMBL" id="CAXLJM020000046">
    <property type="protein sequence ID" value="CAL8110826.1"/>
    <property type="molecule type" value="Genomic_DNA"/>
</dbReference>
<evidence type="ECO:0000313" key="2">
    <source>
        <dbReference type="EMBL" id="CAL8110826.1"/>
    </source>
</evidence>
<protein>
    <submittedName>
        <fullName evidence="2">Uncharacterized protein</fullName>
    </submittedName>
</protein>
<comment type="caution">
    <text evidence="2">The sequence shown here is derived from an EMBL/GenBank/DDBJ whole genome shotgun (WGS) entry which is preliminary data.</text>
</comment>
<evidence type="ECO:0000256" key="1">
    <source>
        <dbReference type="SAM" id="MobiDB-lite"/>
    </source>
</evidence>
<feature type="region of interest" description="Disordered" evidence="1">
    <location>
        <begin position="35"/>
        <end position="65"/>
    </location>
</feature>